<dbReference type="AlphaFoldDB" id="A0A6J4RJE0"/>
<accession>A0A6J4RJE0</accession>
<gene>
    <name evidence="1" type="ORF">AVDCRST_MAG67-475</name>
</gene>
<proteinExistence type="predicted"/>
<dbReference type="PANTHER" id="PTHR38479:SF2">
    <property type="entry name" value="WINGED HELIX DNA-BINDING DOMAIN-CONTAINING PROTEIN"/>
    <property type="match status" value="1"/>
</dbReference>
<organism evidence="1">
    <name type="scientific">uncultured Solirubrobacteraceae bacterium</name>
    <dbReference type="NCBI Taxonomy" id="1162706"/>
    <lineage>
        <taxon>Bacteria</taxon>
        <taxon>Bacillati</taxon>
        <taxon>Actinomycetota</taxon>
        <taxon>Thermoleophilia</taxon>
        <taxon>Solirubrobacterales</taxon>
        <taxon>Solirubrobacteraceae</taxon>
        <taxon>environmental samples</taxon>
    </lineage>
</organism>
<dbReference type="PANTHER" id="PTHR38479">
    <property type="entry name" value="LMO0824 PROTEIN"/>
    <property type="match status" value="1"/>
</dbReference>
<evidence type="ECO:0008006" key="2">
    <source>
        <dbReference type="Google" id="ProtNLM"/>
    </source>
</evidence>
<dbReference type="EMBL" id="CADCVQ010000017">
    <property type="protein sequence ID" value="CAA9474966.1"/>
    <property type="molecule type" value="Genomic_DNA"/>
</dbReference>
<reference evidence="1" key="1">
    <citation type="submission" date="2020-02" db="EMBL/GenBank/DDBJ databases">
        <authorList>
            <person name="Meier V. D."/>
        </authorList>
    </citation>
    <scope>NUCLEOTIDE SEQUENCE</scope>
    <source>
        <strain evidence="1">AVDCRST_MAG67</strain>
    </source>
</reference>
<name>A0A6J4RJE0_9ACTN</name>
<dbReference type="Pfam" id="PF06224">
    <property type="entry name" value="AlkZ-like"/>
    <property type="match status" value="1"/>
</dbReference>
<protein>
    <recommendedName>
        <fullName evidence="2">Winged helix DNA-binding domain-containing protein</fullName>
    </recommendedName>
</protein>
<dbReference type="InterPro" id="IPR009351">
    <property type="entry name" value="AlkZ-like"/>
</dbReference>
<evidence type="ECO:0000313" key="1">
    <source>
        <dbReference type="EMBL" id="CAA9474966.1"/>
    </source>
</evidence>
<sequence>MRRCSAAARLRPYVVAAPRGEDAVLARQLRARVYRPQGWLSPVLLVDGRIEGVWSHEHKRGALTVRIEPFSDPGAAVRARAQAEAARLAAYLGAGELDVSWA</sequence>